<evidence type="ECO:0000313" key="2">
    <source>
        <dbReference type="EMBL" id="GAI93819.1"/>
    </source>
</evidence>
<sequence>MFRLPPNLGVAQQYTAVSPSDVTALEESLPANSRLLVGLVFSERYEGFEEDCLRANDRLFRLFQEPGLSPWPEYPQQFVTPDEDGEPIAWIHYQSSPAWWTILLVILGGVFLLPIIGVLPVWIIDFMFPGFTETIGTIGMLVVIGGLMFFLLPMLKPVKEEVAK</sequence>
<reference evidence="2" key="1">
    <citation type="journal article" date="2014" name="Front. Microbiol.">
        <title>High frequency of phylogenetically diverse reductive dehalogenase-homologous genes in deep subseafloor sedimentary metagenomes.</title>
        <authorList>
            <person name="Kawai M."/>
            <person name="Futagami T."/>
            <person name="Toyoda A."/>
            <person name="Takaki Y."/>
            <person name="Nishi S."/>
            <person name="Hori S."/>
            <person name="Arai W."/>
            <person name="Tsubouchi T."/>
            <person name="Morono Y."/>
            <person name="Uchiyama I."/>
            <person name="Ito T."/>
            <person name="Fujiyama A."/>
            <person name="Inagaki F."/>
            <person name="Takami H."/>
        </authorList>
    </citation>
    <scope>NUCLEOTIDE SEQUENCE</scope>
    <source>
        <strain evidence="2">Expedition CK06-06</strain>
    </source>
</reference>
<keyword evidence="1" id="KW-0472">Membrane</keyword>
<dbReference type="AlphaFoldDB" id="X1UN81"/>
<comment type="caution">
    <text evidence="2">The sequence shown here is derived from an EMBL/GenBank/DDBJ whole genome shotgun (WGS) entry which is preliminary data.</text>
</comment>
<keyword evidence="1" id="KW-0812">Transmembrane</keyword>
<feature type="transmembrane region" description="Helical" evidence="1">
    <location>
        <begin position="98"/>
        <end position="123"/>
    </location>
</feature>
<protein>
    <submittedName>
        <fullName evidence="2">Uncharacterized protein</fullName>
    </submittedName>
</protein>
<proteinExistence type="predicted"/>
<keyword evidence="1" id="KW-1133">Transmembrane helix</keyword>
<organism evidence="2">
    <name type="scientific">marine sediment metagenome</name>
    <dbReference type="NCBI Taxonomy" id="412755"/>
    <lineage>
        <taxon>unclassified sequences</taxon>
        <taxon>metagenomes</taxon>
        <taxon>ecological metagenomes</taxon>
    </lineage>
</organism>
<evidence type="ECO:0000256" key="1">
    <source>
        <dbReference type="SAM" id="Phobius"/>
    </source>
</evidence>
<name>X1UN81_9ZZZZ</name>
<dbReference type="EMBL" id="BARW01019310">
    <property type="protein sequence ID" value="GAI93819.1"/>
    <property type="molecule type" value="Genomic_DNA"/>
</dbReference>
<gene>
    <name evidence="2" type="ORF">S12H4_32864</name>
</gene>
<accession>X1UN81</accession>
<feature type="transmembrane region" description="Helical" evidence="1">
    <location>
        <begin position="135"/>
        <end position="155"/>
    </location>
</feature>